<dbReference type="EMBL" id="SMKR01000013">
    <property type="protein sequence ID" value="TDD29197.1"/>
    <property type="molecule type" value="Genomic_DNA"/>
</dbReference>
<dbReference type="RefSeq" id="WP_132316651.1">
    <property type="nucleotide sequence ID" value="NZ_SMKR01000013.1"/>
</dbReference>
<dbReference type="OrthoDB" id="3755432at2"/>
<dbReference type="AlphaFoldDB" id="A0A4V2YH43"/>
<sequence>MRLVGRDLEQVEVARLLRDYRLVTLVGPGGVGKTALATAVAASAADQFPQGVRFIDLTLVNEPASVAAFMAARLGYSSFEALLGSPSDVPCLVVLDNCEHVIDAAAETVVQLLEACASPTVLATSRSPLNLPGEQVVLIGPLGQDDAVLLFEQRAAEAGADAIRSAESQAVDALCRALDGLPLAVELAAARMRSLSPAEILGRLEVEPLRRPRFRGPSRHRSLRATIEWSYDLLDAPERDVFDRLGVLSGDFTAGAAAAVTGRDVLDELDALVDASLVRADRHGVTTAYRQLEMIRSFAHSRLVDRGLLEETAERNVEFVVSELTTVDNGSWTASALEESVASRDQLLDALRWCISHDSSPERAFVVVGALWDSLHASDVEEVSQVCEAALERWEGQTSASWADAAATVASCRLLRGDLAGAASLCTSVRSSVEPSPRAAHIAARVLGQVTAAQGEFERARGHFREARHAPRFEVEMRLYEAVVIAAMGRRSEALDVVVTTETASEIAELWKSSVRAHLLLPDSPADARMYADVALRRANELGYAACAAVNLHTLAAAELAEGRTHEASVHAVDLLAHVARRGAHFETRAIFDICAAVLRAAGRVAWRRLAAAVAALPRVDLLDVRRDGPADRVQPEPLAVREALLLARAELEAVQQTPHREGSSLSKTAAPGVFRLIGETFEIGYMGRPAQLKPSKGLTDLSRLLAQPGVELHCTELADVGVDQSSAGPLIDPEARRAYESRIRELRSELDEAEADNDIGRVEFLRAEYDAIVEHLAAATGLGGRSRQAGVSNTERARSTVTQRIRSSMRRIAAVHPELGRHLEVSVTTGTYCKYAPERDQQWITS</sequence>
<accession>A0A4V2YH43</accession>
<evidence type="ECO:0000313" key="2">
    <source>
        <dbReference type="EMBL" id="TDD29197.1"/>
    </source>
</evidence>
<keyword evidence="3" id="KW-1185">Reference proteome</keyword>
<dbReference type="InterPro" id="IPR027417">
    <property type="entry name" value="P-loop_NTPase"/>
</dbReference>
<evidence type="ECO:0000256" key="1">
    <source>
        <dbReference type="SAM" id="Coils"/>
    </source>
</evidence>
<name>A0A4V2YH43_9ACTN</name>
<gene>
    <name evidence="2" type="ORF">E1218_04840</name>
</gene>
<dbReference type="SUPFAM" id="SSF48452">
    <property type="entry name" value="TPR-like"/>
    <property type="match status" value="1"/>
</dbReference>
<keyword evidence="1" id="KW-0175">Coiled coil</keyword>
<comment type="caution">
    <text evidence="2">The sequence shown here is derived from an EMBL/GenBank/DDBJ whole genome shotgun (WGS) entry which is preliminary data.</text>
</comment>
<dbReference type="SUPFAM" id="SSF52540">
    <property type="entry name" value="P-loop containing nucleoside triphosphate hydrolases"/>
    <property type="match status" value="1"/>
</dbReference>
<dbReference type="Gene3D" id="3.40.50.300">
    <property type="entry name" value="P-loop containing nucleotide triphosphate hydrolases"/>
    <property type="match status" value="1"/>
</dbReference>
<dbReference type="InterPro" id="IPR011990">
    <property type="entry name" value="TPR-like_helical_dom_sf"/>
</dbReference>
<protein>
    <submittedName>
        <fullName evidence="2">Uncharacterized protein</fullName>
    </submittedName>
</protein>
<evidence type="ECO:0000313" key="3">
    <source>
        <dbReference type="Proteomes" id="UP000295172"/>
    </source>
</evidence>
<feature type="coiled-coil region" evidence="1">
    <location>
        <begin position="737"/>
        <end position="764"/>
    </location>
</feature>
<dbReference type="PANTHER" id="PTHR47691:SF3">
    <property type="entry name" value="HTH-TYPE TRANSCRIPTIONAL REGULATOR RV0890C-RELATED"/>
    <property type="match status" value="1"/>
</dbReference>
<reference evidence="2 3" key="1">
    <citation type="submission" date="2019-02" db="EMBL/GenBank/DDBJ databases">
        <title>Draft genome sequences of novel Actinobacteria.</title>
        <authorList>
            <person name="Sahin N."/>
            <person name="Ay H."/>
            <person name="Saygin H."/>
        </authorList>
    </citation>
    <scope>NUCLEOTIDE SEQUENCE [LARGE SCALE GENOMIC DNA]</scope>
    <source>
        <strain evidence="2 3">16K104</strain>
    </source>
</reference>
<organism evidence="2 3">
    <name type="scientific">Kribbella turkmenica</name>
    <dbReference type="NCBI Taxonomy" id="2530375"/>
    <lineage>
        <taxon>Bacteria</taxon>
        <taxon>Bacillati</taxon>
        <taxon>Actinomycetota</taxon>
        <taxon>Actinomycetes</taxon>
        <taxon>Propionibacteriales</taxon>
        <taxon>Kribbellaceae</taxon>
        <taxon>Kribbella</taxon>
    </lineage>
</organism>
<dbReference type="PANTHER" id="PTHR47691">
    <property type="entry name" value="REGULATOR-RELATED"/>
    <property type="match status" value="1"/>
</dbReference>
<dbReference type="Proteomes" id="UP000295172">
    <property type="component" value="Unassembled WGS sequence"/>
</dbReference>
<proteinExistence type="predicted"/>